<keyword evidence="9" id="KW-1185">Reference proteome</keyword>
<comment type="catalytic activity">
    <reaction evidence="6">
        <text>precorrin-5 + S-adenosyl-L-methionine + H2O = precorrin-6A + acetate + S-adenosyl-L-homocysteine + 2 H(+)</text>
        <dbReference type="Rhea" id="RHEA:18261"/>
        <dbReference type="ChEBI" id="CHEBI:15377"/>
        <dbReference type="ChEBI" id="CHEBI:15378"/>
        <dbReference type="ChEBI" id="CHEBI:30089"/>
        <dbReference type="ChEBI" id="CHEBI:57856"/>
        <dbReference type="ChEBI" id="CHEBI:59789"/>
        <dbReference type="ChEBI" id="CHEBI:77871"/>
        <dbReference type="ChEBI" id="CHEBI:77872"/>
        <dbReference type="EC" id="2.1.1.152"/>
    </reaction>
</comment>
<dbReference type="Pfam" id="PF00590">
    <property type="entry name" value="TP_methylase"/>
    <property type="match status" value="1"/>
</dbReference>
<evidence type="ECO:0000256" key="2">
    <source>
        <dbReference type="ARBA" id="ARBA00022573"/>
    </source>
</evidence>
<dbReference type="CDD" id="cd11643">
    <property type="entry name" value="Precorrin-6A-synthase"/>
    <property type="match status" value="1"/>
</dbReference>
<dbReference type="Gene3D" id="3.30.950.10">
    <property type="entry name" value="Methyltransferase, Cobalt-precorrin-4 Transmethylase, Domain 2"/>
    <property type="match status" value="1"/>
</dbReference>
<keyword evidence="5 6" id="KW-0949">S-adenosyl-L-methionine</keyword>
<evidence type="ECO:0000313" key="8">
    <source>
        <dbReference type="EMBL" id="CCG07255.1"/>
    </source>
</evidence>
<feature type="domain" description="Tetrapyrrole methylase" evidence="7">
    <location>
        <begin position="3"/>
        <end position="225"/>
    </location>
</feature>
<dbReference type="Gene3D" id="3.40.1010.10">
    <property type="entry name" value="Cobalt-precorrin-4 Transmethylase, Domain 1"/>
    <property type="match status" value="1"/>
</dbReference>
<comment type="pathway">
    <text evidence="1">Cofactor biosynthesis; adenosylcobalamin biosynthesis.</text>
</comment>
<dbReference type="Proteomes" id="UP000033220">
    <property type="component" value="Chromosome DSM 122"/>
</dbReference>
<dbReference type="InterPro" id="IPR014776">
    <property type="entry name" value="4pyrrole_Mease_sub2"/>
</dbReference>
<dbReference type="InterPro" id="IPR014777">
    <property type="entry name" value="4pyrrole_Mease_sub1"/>
</dbReference>
<proteinExistence type="predicted"/>
<dbReference type="GO" id="GO:0043819">
    <property type="term" value="F:precorrin-6A synthase (deacetylating) activity"/>
    <property type="evidence" value="ECO:0007669"/>
    <property type="project" value="UniProtKB-EC"/>
</dbReference>
<evidence type="ECO:0000256" key="4">
    <source>
        <dbReference type="ARBA" id="ARBA00022679"/>
    </source>
</evidence>
<name>H6SPY5_PARPM</name>
<dbReference type="AlphaFoldDB" id="H6SPY5"/>
<dbReference type="InterPro" id="IPR000878">
    <property type="entry name" value="4pyrrol_Mease"/>
</dbReference>
<evidence type="ECO:0000313" key="9">
    <source>
        <dbReference type="Proteomes" id="UP000033220"/>
    </source>
</evidence>
<keyword evidence="3 6" id="KW-0489">Methyltransferase</keyword>
<reference evidence="8 9" key="1">
    <citation type="submission" date="2012-02" db="EMBL/GenBank/DDBJ databases">
        <title>Shotgun genome sequence of Phaeospirillum photometricum DSM 122.</title>
        <authorList>
            <person name="Duquesne K."/>
            <person name="Sturgis J."/>
        </authorList>
    </citation>
    <scope>NUCLEOTIDE SEQUENCE [LARGE SCALE GENOMIC DNA]</scope>
    <source>
        <strain evidence="9">DSM122</strain>
    </source>
</reference>
<dbReference type="OrthoDB" id="9787471at2"/>
<keyword evidence="4 6" id="KW-0808">Transferase</keyword>
<gene>
    <name evidence="8" type="ORF">RSPPHO_00629</name>
</gene>
<dbReference type="eggNOG" id="COG2243">
    <property type="taxonomic scope" value="Bacteria"/>
</dbReference>
<keyword evidence="2" id="KW-0169">Cobalamin biosynthesis</keyword>
<accession>H6SPY5</accession>
<dbReference type="SUPFAM" id="SSF53790">
    <property type="entry name" value="Tetrapyrrole methylase"/>
    <property type="match status" value="1"/>
</dbReference>
<dbReference type="PATRIC" id="fig|1150469.3.peg.732"/>
<dbReference type="HOGENOM" id="CLU_098653_0_0_5"/>
<evidence type="ECO:0000256" key="3">
    <source>
        <dbReference type="ARBA" id="ARBA00022603"/>
    </source>
</evidence>
<dbReference type="InterPro" id="IPR012797">
    <property type="entry name" value="CobF"/>
</dbReference>
<dbReference type="PANTHER" id="PTHR43467">
    <property type="entry name" value="COBALT-PRECORRIN-2 C(20)-METHYLTRANSFERASE"/>
    <property type="match status" value="1"/>
</dbReference>
<protein>
    <recommendedName>
        <fullName evidence="6">Precorrin-6A synthase [deacetylating]</fullName>
        <ecNumber evidence="6">2.1.1.152</ecNumber>
    </recommendedName>
</protein>
<evidence type="ECO:0000256" key="5">
    <source>
        <dbReference type="ARBA" id="ARBA00022691"/>
    </source>
</evidence>
<organism evidence="8 9">
    <name type="scientific">Pararhodospirillum photometricum DSM 122</name>
    <dbReference type="NCBI Taxonomy" id="1150469"/>
    <lineage>
        <taxon>Bacteria</taxon>
        <taxon>Pseudomonadati</taxon>
        <taxon>Pseudomonadota</taxon>
        <taxon>Alphaproteobacteria</taxon>
        <taxon>Rhodospirillales</taxon>
        <taxon>Rhodospirillaceae</taxon>
        <taxon>Pararhodospirillum</taxon>
    </lineage>
</organism>
<dbReference type="EMBL" id="HE663493">
    <property type="protein sequence ID" value="CCG07255.1"/>
    <property type="molecule type" value="Genomic_DNA"/>
</dbReference>
<dbReference type="RefSeq" id="WP_014413895.1">
    <property type="nucleotide sequence ID" value="NC_017059.1"/>
</dbReference>
<evidence type="ECO:0000259" key="7">
    <source>
        <dbReference type="Pfam" id="PF00590"/>
    </source>
</evidence>
<dbReference type="PIRSF" id="PIRSF036525">
    <property type="entry name" value="CobF"/>
    <property type="match status" value="1"/>
</dbReference>
<evidence type="ECO:0000256" key="1">
    <source>
        <dbReference type="ARBA" id="ARBA00004953"/>
    </source>
</evidence>
<dbReference type="EC" id="2.1.1.152" evidence="6"/>
<sequence>MKTVHLIGIGPGDPEMVTVQAINTMKTVDVFFLLEKAGRGKESLLAVRRDILERYAGERPYRVVTAASPQRNRENPNYAEGVIEWRDERLTIIGDLIANELTEGQVGAFLVWGDPSLYDGMIESLSLLQRQGRQDFDFTVIPGITSVQVLTARHRIPLNRIAETITITTGRLLEDVAPADVTNAVVMLDSRQAFRRFAETGHEVYWGALLGSPDERLIAGPVAEVADAIEGELEAVRAQNGWVMDTYILRKP</sequence>
<dbReference type="InterPro" id="IPR035996">
    <property type="entry name" value="4pyrrol_Methylase_sf"/>
</dbReference>
<dbReference type="GO" id="GO:0032259">
    <property type="term" value="P:methylation"/>
    <property type="evidence" value="ECO:0007669"/>
    <property type="project" value="UniProtKB-KW"/>
</dbReference>
<dbReference type="PANTHER" id="PTHR43467:SF1">
    <property type="entry name" value="PRECORRIN-6A SYNTHASE [DEACETYLATING]"/>
    <property type="match status" value="1"/>
</dbReference>
<dbReference type="NCBIfam" id="TIGR02434">
    <property type="entry name" value="CobF"/>
    <property type="match status" value="1"/>
</dbReference>
<dbReference type="GO" id="GO:0009236">
    <property type="term" value="P:cobalamin biosynthetic process"/>
    <property type="evidence" value="ECO:0007669"/>
    <property type="project" value="UniProtKB-KW"/>
</dbReference>
<comment type="function">
    <text evidence="6">Catalyzes the methylation of C-1 in precorrin-5 and the subsequent extrusion of acetic acid from the resulting intermediate to form cobalt-precorrin-6A.</text>
</comment>
<evidence type="ECO:0000256" key="6">
    <source>
        <dbReference type="PIRNR" id="PIRNR036525"/>
    </source>
</evidence>
<dbReference type="STRING" id="1150469.RSPPHO_00629"/>
<dbReference type="KEGG" id="rpm:RSPPHO_00629"/>